<organism evidence="3 4">
    <name type="scientific">Antrihabitans stalactiti</name>
    <dbReference type="NCBI Taxonomy" id="2584121"/>
    <lineage>
        <taxon>Bacteria</taxon>
        <taxon>Bacillati</taxon>
        <taxon>Actinomycetota</taxon>
        <taxon>Actinomycetes</taxon>
        <taxon>Mycobacteriales</taxon>
        <taxon>Nocardiaceae</taxon>
        <taxon>Antrihabitans</taxon>
    </lineage>
</organism>
<dbReference type="InterPro" id="IPR003477">
    <property type="entry name" value="PemK-like"/>
</dbReference>
<dbReference type="GO" id="GO:0003677">
    <property type="term" value="F:DNA binding"/>
    <property type="evidence" value="ECO:0007669"/>
    <property type="project" value="InterPro"/>
</dbReference>
<proteinExistence type="inferred from homology"/>
<keyword evidence="2" id="KW-1277">Toxin-antitoxin system</keyword>
<reference evidence="3 4" key="2">
    <citation type="submission" date="2020-06" db="EMBL/GenBank/DDBJ databases">
        <title>Antribacter stalactiti gen. nov., sp. nov., a new member of the family Nacardiaceae isolated from a cave.</title>
        <authorList>
            <person name="Kim I.S."/>
        </authorList>
    </citation>
    <scope>NUCLEOTIDE SEQUENCE [LARGE SCALE GENOMIC DNA]</scope>
    <source>
        <strain evidence="3 4">YC2-7</strain>
    </source>
</reference>
<evidence type="ECO:0000313" key="4">
    <source>
        <dbReference type="Proteomes" id="UP000535543"/>
    </source>
</evidence>
<reference evidence="3 4" key="1">
    <citation type="submission" date="2019-05" db="EMBL/GenBank/DDBJ databases">
        <authorList>
            <person name="Lee S.D."/>
        </authorList>
    </citation>
    <scope>NUCLEOTIDE SEQUENCE [LARGE SCALE GENOMIC DNA]</scope>
    <source>
        <strain evidence="3 4">YC2-7</strain>
    </source>
</reference>
<gene>
    <name evidence="3" type="ORF">FGL95_11605</name>
</gene>
<dbReference type="Proteomes" id="UP000535543">
    <property type="component" value="Unassembled WGS sequence"/>
</dbReference>
<dbReference type="AlphaFoldDB" id="A0A848KBI9"/>
<dbReference type="InterPro" id="IPR011067">
    <property type="entry name" value="Plasmid_toxin/cell-grow_inhib"/>
</dbReference>
<protein>
    <submittedName>
        <fullName evidence="3">Type II toxin-antitoxin system PemK/MazF family toxin</fullName>
    </submittedName>
</protein>
<evidence type="ECO:0000256" key="2">
    <source>
        <dbReference type="ARBA" id="ARBA00022649"/>
    </source>
</evidence>
<dbReference type="Pfam" id="PF02452">
    <property type="entry name" value="PemK_toxin"/>
    <property type="match status" value="1"/>
</dbReference>
<sequence length="99" mass="10614">MKRGDVWVYTSPSRTPRVLVVSSEFLNEARLPVVVDVTEIEPSVTTLGLLGVRLGDGVGYARCSGLGTADPARFGTRIAEVPEDVMDQVDAALRVALDL</sequence>
<dbReference type="EMBL" id="VCQU01000003">
    <property type="protein sequence ID" value="NMN95679.1"/>
    <property type="molecule type" value="Genomic_DNA"/>
</dbReference>
<dbReference type="Gene3D" id="2.30.30.110">
    <property type="match status" value="1"/>
</dbReference>
<accession>A0A848KBI9</accession>
<keyword evidence="4" id="KW-1185">Reference proteome</keyword>
<dbReference type="SUPFAM" id="SSF50118">
    <property type="entry name" value="Cell growth inhibitor/plasmid maintenance toxic component"/>
    <property type="match status" value="1"/>
</dbReference>
<evidence type="ECO:0000256" key="1">
    <source>
        <dbReference type="ARBA" id="ARBA00007521"/>
    </source>
</evidence>
<evidence type="ECO:0000313" key="3">
    <source>
        <dbReference type="EMBL" id="NMN95679.1"/>
    </source>
</evidence>
<dbReference type="RefSeq" id="WP_169586767.1">
    <property type="nucleotide sequence ID" value="NZ_VCQU01000003.1"/>
</dbReference>
<comment type="caution">
    <text evidence="3">The sequence shown here is derived from an EMBL/GenBank/DDBJ whole genome shotgun (WGS) entry which is preliminary data.</text>
</comment>
<name>A0A848KBI9_9NOCA</name>
<comment type="similarity">
    <text evidence="1">Belongs to the PemK/MazF family.</text>
</comment>